<comment type="similarity">
    <text evidence="1">Belongs to the SurE nucleotidase family.</text>
</comment>
<feature type="chain" id="PRO_5001641189" description="Survival protein SurE-like phosphatase/nucleotidase domain-containing protein" evidence="4">
    <location>
        <begin position="21"/>
        <end position="305"/>
    </location>
</feature>
<keyword evidence="4" id="KW-0732">Signal</keyword>
<dbReference type="SUPFAM" id="SSF64167">
    <property type="entry name" value="SurE-like"/>
    <property type="match status" value="1"/>
</dbReference>
<gene>
    <name evidence="6" type="ORF">BOTBODRAFT_34309</name>
</gene>
<dbReference type="Pfam" id="PF01975">
    <property type="entry name" value="SurE"/>
    <property type="match status" value="1"/>
</dbReference>
<proteinExistence type="inferred from homology"/>
<dbReference type="GO" id="GO:0008252">
    <property type="term" value="F:nucleotidase activity"/>
    <property type="evidence" value="ECO:0007669"/>
    <property type="project" value="InterPro"/>
</dbReference>
<dbReference type="STRING" id="930990.A0A067MCZ3"/>
<evidence type="ECO:0000313" key="7">
    <source>
        <dbReference type="Proteomes" id="UP000027195"/>
    </source>
</evidence>
<dbReference type="OrthoDB" id="4018688at2759"/>
<dbReference type="InParanoid" id="A0A067MCZ3"/>
<evidence type="ECO:0000313" key="6">
    <source>
        <dbReference type="EMBL" id="KDQ12580.1"/>
    </source>
</evidence>
<name>A0A067MCZ3_BOTB1</name>
<keyword evidence="3" id="KW-0378">Hydrolase</keyword>
<accession>A0A067MCZ3</accession>
<evidence type="ECO:0000256" key="1">
    <source>
        <dbReference type="ARBA" id="ARBA00011062"/>
    </source>
</evidence>
<evidence type="ECO:0000256" key="3">
    <source>
        <dbReference type="ARBA" id="ARBA00022801"/>
    </source>
</evidence>
<evidence type="ECO:0000256" key="4">
    <source>
        <dbReference type="SAM" id="SignalP"/>
    </source>
</evidence>
<dbReference type="AlphaFoldDB" id="A0A067MCZ3"/>
<dbReference type="GO" id="GO:0046872">
    <property type="term" value="F:metal ion binding"/>
    <property type="evidence" value="ECO:0007669"/>
    <property type="project" value="UniProtKB-KW"/>
</dbReference>
<dbReference type="HOGENOM" id="CLU_045192_0_1_1"/>
<dbReference type="Proteomes" id="UP000027195">
    <property type="component" value="Unassembled WGS sequence"/>
</dbReference>
<dbReference type="PANTHER" id="PTHR30457:SF0">
    <property type="entry name" value="PHOSPHATASE, PUTATIVE (AFU_ORTHOLOGUE AFUA_4G01070)-RELATED"/>
    <property type="match status" value="1"/>
</dbReference>
<reference evidence="7" key="1">
    <citation type="journal article" date="2014" name="Proc. Natl. Acad. Sci. U.S.A.">
        <title>Extensive sampling of basidiomycete genomes demonstrates inadequacy of the white-rot/brown-rot paradigm for wood decay fungi.</title>
        <authorList>
            <person name="Riley R."/>
            <person name="Salamov A.A."/>
            <person name="Brown D.W."/>
            <person name="Nagy L.G."/>
            <person name="Floudas D."/>
            <person name="Held B.W."/>
            <person name="Levasseur A."/>
            <person name="Lombard V."/>
            <person name="Morin E."/>
            <person name="Otillar R."/>
            <person name="Lindquist E.A."/>
            <person name="Sun H."/>
            <person name="LaButti K.M."/>
            <person name="Schmutz J."/>
            <person name="Jabbour D."/>
            <person name="Luo H."/>
            <person name="Baker S.E."/>
            <person name="Pisabarro A.G."/>
            <person name="Walton J.D."/>
            <person name="Blanchette R.A."/>
            <person name="Henrissat B."/>
            <person name="Martin F."/>
            <person name="Cullen D."/>
            <person name="Hibbett D.S."/>
            <person name="Grigoriev I.V."/>
        </authorList>
    </citation>
    <scope>NUCLEOTIDE SEQUENCE [LARGE SCALE GENOMIC DNA]</scope>
    <source>
        <strain evidence="7">FD-172 SS1</strain>
    </source>
</reference>
<dbReference type="InterPro" id="IPR030048">
    <property type="entry name" value="SurE"/>
</dbReference>
<evidence type="ECO:0000259" key="5">
    <source>
        <dbReference type="Pfam" id="PF01975"/>
    </source>
</evidence>
<sequence length="305" mass="31375">MLFTKPTSAALLFLSPCVAGLNVLLSNDDGWATANIRALKQRLEDTGYKVLISAPSDNRSGTGNSSTTPTLVGSDGCEFGTCPPGSPAVGHDPNDTSIWYVHAYPVDAVRYGISTLAPQFFGGPPDLVLAGPNEGTNLGSVTTNSGTFGAAKEGVIEGIPSIAFSGFGSHRSYTTLGSPSTDPAYIMADLAVELVQQIVASGSSFLPPKSGLNVNFANVTADCATPSDFEYIFATINPSPDGDPCTCGARTLPSEASVINGTGCYVSVSSFFLPGSFYSDKATETDVLARLNGLVGCIDNGSATV</sequence>
<dbReference type="PANTHER" id="PTHR30457">
    <property type="entry name" value="5'-NUCLEOTIDASE SURE"/>
    <property type="match status" value="1"/>
</dbReference>
<evidence type="ECO:0000256" key="2">
    <source>
        <dbReference type="ARBA" id="ARBA00022723"/>
    </source>
</evidence>
<dbReference type="InterPro" id="IPR036523">
    <property type="entry name" value="SurE-like_sf"/>
</dbReference>
<dbReference type="Gene3D" id="3.40.1210.10">
    <property type="entry name" value="Survival protein SurE-like phosphatase/nucleotidase"/>
    <property type="match status" value="1"/>
</dbReference>
<keyword evidence="2" id="KW-0479">Metal-binding</keyword>
<keyword evidence="7" id="KW-1185">Reference proteome</keyword>
<feature type="domain" description="Survival protein SurE-like phosphatase/nucleotidase" evidence="5">
    <location>
        <begin position="23"/>
        <end position="221"/>
    </location>
</feature>
<organism evidence="6 7">
    <name type="scientific">Botryobasidium botryosum (strain FD-172 SS1)</name>
    <dbReference type="NCBI Taxonomy" id="930990"/>
    <lineage>
        <taxon>Eukaryota</taxon>
        <taxon>Fungi</taxon>
        <taxon>Dikarya</taxon>
        <taxon>Basidiomycota</taxon>
        <taxon>Agaricomycotina</taxon>
        <taxon>Agaricomycetes</taxon>
        <taxon>Cantharellales</taxon>
        <taxon>Botryobasidiaceae</taxon>
        <taxon>Botryobasidium</taxon>
    </lineage>
</organism>
<protein>
    <recommendedName>
        <fullName evidence="5">Survival protein SurE-like phosphatase/nucleotidase domain-containing protein</fullName>
    </recommendedName>
</protein>
<feature type="signal peptide" evidence="4">
    <location>
        <begin position="1"/>
        <end position="20"/>
    </location>
</feature>
<dbReference type="EMBL" id="KL198049">
    <property type="protein sequence ID" value="KDQ12580.1"/>
    <property type="molecule type" value="Genomic_DNA"/>
</dbReference>
<dbReference type="InterPro" id="IPR002828">
    <property type="entry name" value="SurE-like_Pase/nucleotidase"/>
</dbReference>